<dbReference type="Proteomes" id="UP001066276">
    <property type="component" value="Chromosome 9"/>
</dbReference>
<accession>A0AAV7N5K0</accession>
<organism evidence="2 3">
    <name type="scientific">Pleurodeles waltl</name>
    <name type="common">Iberian ribbed newt</name>
    <dbReference type="NCBI Taxonomy" id="8319"/>
    <lineage>
        <taxon>Eukaryota</taxon>
        <taxon>Metazoa</taxon>
        <taxon>Chordata</taxon>
        <taxon>Craniata</taxon>
        <taxon>Vertebrata</taxon>
        <taxon>Euteleostomi</taxon>
        <taxon>Amphibia</taxon>
        <taxon>Batrachia</taxon>
        <taxon>Caudata</taxon>
        <taxon>Salamandroidea</taxon>
        <taxon>Salamandridae</taxon>
        <taxon>Pleurodelinae</taxon>
        <taxon>Pleurodeles</taxon>
    </lineage>
</organism>
<keyword evidence="3" id="KW-1185">Reference proteome</keyword>
<evidence type="ECO:0000313" key="3">
    <source>
        <dbReference type="Proteomes" id="UP001066276"/>
    </source>
</evidence>
<gene>
    <name evidence="2" type="ORF">NDU88_008162</name>
</gene>
<evidence type="ECO:0000313" key="2">
    <source>
        <dbReference type="EMBL" id="KAJ1110816.1"/>
    </source>
</evidence>
<feature type="region of interest" description="Disordered" evidence="1">
    <location>
        <begin position="1"/>
        <end position="28"/>
    </location>
</feature>
<feature type="compositionally biased region" description="Polar residues" evidence="1">
    <location>
        <begin position="10"/>
        <end position="27"/>
    </location>
</feature>
<proteinExistence type="predicted"/>
<reference evidence="2" key="1">
    <citation type="journal article" date="2022" name="bioRxiv">
        <title>Sequencing and chromosome-scale assembly of the giantPleurodeles waltlgenome.</title>
        <authorList>
            <person name="Brown T."/>
            <person name="Elewa A."/>
            <person name="Iarovenko S."/>
            <person name="Subramanian E."/>
            <person name="Araus A.J."/>
            <person name="Petzold A."/>
            <person name="Susuki M."/>
            <person name="Suzuki K.-i.T."/>
            <person name="Hayashi T."/>
            <person name="Toyoda A."/>
            <person name="Oliveira C."/>
            <person name="Osipova E."/>
            <person name="Leigh N.D."/>
            <person name="Simon A."/>
            <person name="Yun M.H."/>
        </authorList>
    </citation>
    <scope>NUCLEOTIDE SEQUENCE</scope>
    <source>
        <strain evidence="2">20211129_DDA</strain>
        <tissue evidence="2">Liver</tissue>
    </source>
</reference>
<name>A0AAV7N5K0_PLEWA</name>
<dbReference type="EMBL" id="JANPWB010000013">
    <property type="protein sequence ID" value="KAJ1110816.1"/>
    <property type="molecule type" value="Genomic_DNA"/>
</dbReference>
<comment type="caution">
    <text evidence="2">The sequence shown here is derived from an EMBL/GenBank/DDBJ whole genome shotgun (WGS) entry which is preliminary data.</text>
</comment>
<sequence length="146" mass="16048">MVTPEPCTASLHQPQNMGHTDANTTRSRPIISRHQRALALDQEHTNCISGMREVASEARSTRGINAIPSKRRMRGANADRAGLGFTDDLACKIFRRFPALNTAGKHMCIIQGGIATLFTTAPRSALVYLYYVFFTVSKIVKAADDL</sequence>
<protein>
    <submittedName>
        <fullName evidence="2">Uncharacterized protein</fullName>
    </submittedName>
</protein>
<dbReference type="AlphaFoldDB" id="A0AAV7N5K0"/>
<evidence type="ECO:0000256" key="1">
    <source>
        <dbReference type="SAM" id="MobiDB-lite"/>
    </source>
</evidence>